<dbReference type="GO" id="GO:0006261">
    <property type="term" value="P:DNA-templated DNA replication"/>
    <property type="evidence" value="ECO:0007669"/>
    <property type="project" value="TreeGrafter"/>
</dbReference>
<dbReference type="Gene3D" id="3.40.50.300">
    <property type="entry name" value="P-loop containing nucleotide triphosphate hydrolases"/>
    <property type="match status" value="1"/>
</dbReference>
<dbReference type="InterPro" id="IPR027417">
    <property type="entry name" value="P-loop_NTPase"/>
</dbReference>
<dbReference type="Pfam" id="PF13177">
    <property type="entry name" value="DNA_pol3_delta2"/>
    <property type="match status" value="1"/>
</dbReference>
<protein>
    <submittedName>
        <fullName evidence="1">Putative DNA polymerase III domain-containing protein</fullName>
    </submittedName>
</protein>
<reference evidence="1" key="1">
    <citation type="submission" date="2017-02" db="EMBL/GenBank/DDBJ databases">
        <authorList>
            <person name="Regsiter A."/>
            <person name="William W."/>
        </authorList>
    </citation>
    <scope>NUCLEOTIDE SEQUENCE</scope>
    <source>
        <strain evidence="1">Bib</strain>
    </source>
</reference>
<accession>A0A3P3XFY4</accession>
<proteinExistence type="predicted"/>
<dbReference type="AlphaFoldDB" id="A0A3P3XFY4"/>
<evidence type="ECO:0000313" key="1">
    <source>
        <dbReference type="EMBL" id="SLM10305.1"/>
    </source>
</evidence>
<organism evidence="1">
    <name type="scientific">uncultured spirochete</name>
    <dbReference type="NCBI Taxonomy" id="156406"/>
    <lineage>
        <taxon>Bacteria</taxon>
        <taxon>Pseudomonadati</taxon>
        <taxon>Spirochaetota</taxon>
        <taxon>Spirochaetia</taxon>
        <taxon>Spirochaetales</taxon>
        <taxon>environmental samples</taxon>
    </lineage>
</organism>
<dbReference type="PANTHER" id="PTHR11669">
    <property type="entry name" value="REPLICATION FACTOR C / DNA POLYMERASE III GAMMA-TAU SUBUNIT"/>
    <property type="match status" value="1"/>
</dbReference>
<gene>
    <name evidence="1" type="ORF">SPIROBIBN47_130047</name>
</gene>
<sequence>MFENLLFQDKAKEQLLAMIASGTVPPALLFAGAEGSGKLTAALEFARVLSCEKEALWNCECAQCAHHRSLTHPDLLLFGPRSFPQEPSAAADYFLRTPNATSYYTFVRAVRKLLKRFDPALWSGEEARLSKAASSIEAIEEQLQDISSMLASGHTQKLGDTANRIVETALSLEPLVPDGIPVFMVRNMAAWASLTPAGKRKTIILQNADTANESARNAMLKILEEPPESVRFVLTASRRATVIATILSRSRLISFDARTSEQAQQIVSRLFRTQEKVEDVSEFFRKKSPFPPDRAESAAALFVGALLADAMRGDEAISGELASALVSKARESRVSVLDVLRSVSEETGGFGLKNAKFADAPSVFLRAVARQLARISSDASSSAALVMLVDRLSSKLRDVAVQNRTYNRSPELLLEAFANIFGVSHESSV</sequence>
<dbReference type="EMBL" id="FWDM01000005">
    <property type="protein sequence ID" value="SLM10305.1"/>
    <property type="molecule type" value="Genomic_DNA"/>
</dbReference>
<dbReference type="InterPro" id="IPR050238">
    <property type="entry name" value="DNA_Rep/Repair_Clamp_Loader"/>
</dbReference>
<dbReference type="PANTHER" id="PTHR11669:SF8">
    <property type="entry name" value="DNA POLYMERASE III SUBUNIT DELTA"/>
    <property type="match status" value="1"/>
</dbReference>
<name>A0A3P3XFY4_9SPIR</name>
<dbReference type="SUPFAM" id="SSF52540">
    <property type="entry name" value="P-loop containing nucleoside triphosphate hydrolases"/>
    <property type="match status" value="1"/>
</dbReference>